<sequence>MSLNPLNELKRRLKDTGILLPKRLCLAKNVIQSHNFPSAPKERVIADWLQELNENKILKGEELKNILDWLNICDDLSSELKIKLVQIVSQYIQTNPIQDSDIQKTLVSFIENDKIKLQLNSLIDDYLTIIITLLQNMKNNVEHTLTERIFNNIMKYYRESKKKLEFIIKLLNGENIETIFSYLNTEYRNTVINVCQNILFPLNKRTYFISFLQTLIRKDNLDELIAEKGDNIQSVLKIMDALFAFPKGRTDMSVDFIKHFIDVFVSCFHTESQIVFAFYIMVANFLDLQQNYITPAMNLPTVQLVIEKADKCQRLLFLNMLEILLANEVDISIRLTDTFGEKIPKVEIKKTFILFLQAVMMNQLKLENKPDKITIEIVKTALKLDPTLIEQKMIQIVPPLMISKKNNTKILESYTDMLTCLLGTLFKLSRGILFINQILPNVKLSLESCNTEQFELKQTLLEDESNEKIRNKIITGNDIFPRECVEVYGKLTSELMFRQNKELLVSLQKDLEVYCLTMLEEGFISSSIITLTEVLSAILSSFLCNSKMADHTVPLPIAEDFWNAFKTFEDQCIRKFGECILKLPYNPQLVTSFLKLCLSVAQMKLLNIKYSNVKIDMTVIGTEIYDLSSILPCLTSEEWMGLASNIKQDEAVMLMDNLILVKRSITELLALKNIDTMSNLDFTTTNTYFITRIATTPEILDNTLISRTLFSNIDGKQCKELVKTLIKVYMSNPEQNIFKSDVLKNNRLLQNCLTIEVTRNISKCFDNCDLLSKKLSKIDFIITEFAKENDMKQLFINLKIKPEIQDETIKNYINILTELQIPYLDKNYQLVVIFLTLAIKKCCLSKKIKRNINKILQSIYELSLLPPSLYQIFPTDYIFDFENMTILNLVTLKKTSYDLLIVKILLEIAVKRVKIESELVTSVVELLLQKKVKNSNTMDVFNDPVFQISCTILPLLVKQKQLITASVHRSILADLQDKLQKELLESFKNIDFTQISGFKDDTGNIDESLVDSDNIAILNAMAAYALTLSRYCETTDVEEIKNLDYLWSGLEFFVYNAINSLSNPSSKQQYIESSVQLLSTILRYIKKLETHEIFKQKDEIFNKIWECLKIRLMLINEASGRFWNKVLDDTTVALKFLFELSSVECFCSRFVGDIGVLSVLKKPNEILKDGKKTDEIKHKVAKFLIIQCLKANIIGPKCVAMSKLTYKNCRNLNFWIRQHYDEDSVANKRKRKFNIYAEDGSDEKKIIKIDDSICDLIRTDLETLSEVILAAKKITLDYKYLDSIFELQHMINHIMGLSNARLKCEISSNSYFLLYEGCILILNSLIVSREEMLEDRWPCFMQCYRALVTSLCERSSSQIEIERSTEEKLAVTAHSIEKRSQSLIYFTYKNYHKYTGNP</sequence>
<accession>A0ACC1CFZ3</accession>
<protein>
    <submittedName>
        <fullName evidence="1">Uncharacterized protein</fullName>
    </submittedName>
</protein>
<keyword evidence="2" id="KW-1185">Reference proteome</keyword>
<organism evidence="1 2">
    <name type="scientific">Dendrolimus kikuchii</name>
    <dbReference type="NCBI Taxonomy" id="765133"/>
    <lineage>
        <taxon>Eukaryota</taxon>
        <taxon>Metazoa</taxon>
        <taxon>Ecdysozoa</taxon>
        <taxon>Arthropoda</taxon>
        <taxon>Hexapoda</taxon>
        <taxon>Insecta</taxon>
        <taxon>Pterygota</taxon>
        <taxon>Neoptera</taxon>
        <taxon>Endopterygota</taxon>
        <taxon>Lepidoptera</taxon>
        <taxon>Glossata</taxon>
        <taxon>Ditrysia</taxon>
        <taxon>Bombycoidea</taxon>
        <taxon>Lasiocampidae</taxon>
        <taxon>Dendrolimus</taxon>
    </lineage>
</organism>
<gene>
    <name evidence="1" type="ORF">K1T71_013850</name>
</gene>
<proteinExistence type="predicted"/>
<dbReference type="EMBL" id="CM034413">
    <property type="protein sequence ID" value="KAJ0170479.1"/>
    <property type="molecule type" value="Genomic_DNA"/>
</dbReference>
<evidence type="ECO:0000313" key="1">
    <source>
        <dbReference type="EMBL" id="KAJ0170479.1"/>
    </source>
</evidence>
<evidence type="ECO:0000313" key="2">
    <source>
        <dbReference type="Proteomes" id="UP000824533"/>
    </source>
</evidence>
<name>A0ACC1CFZ3_9NEOP</name>
<comment type="caution">
    <text evidence="1">The sequence shown here is derived from an EMBL/GenBank/DDBJ whole genome shotgun (WGS) entry which is preliminary data.</text>
</comment>
<dbReference type="Proteomes" id="UP000824533">
    <property type="component" value="Linkage Group LG27"/>
</dbReference>
<reference evidence="1 2" key="1">
    <citation type="journal article" date="2021" name="Front. Genet.">
        <title>Chromosome-Level Genome Assembly Reveals Significant Gene Expansion in the Toll and IMD Signaling Pathways of Dendrolimus kikuchii.</title>
        <authorList>
            <person name="Zhou J."/>
            <person name="Wu P."/>
            <person name="Xiong Z."/>
            <person name="Liu N."/>
            <person name="Zhao N."/>
            <person name="Ji M."/>
            <person name="Qiu Y."/>
            <person name="Yang B."/>
        </authorList>
    </citation>
    <scope>NUCLEOTIDE SEQUENCE [LARGE SCALE GENOMIC DNA]</scope>
    <source>
        <strain evidence="1">Ann1</strain>
    </source>
</reference>